<keyword evidence="2" id="KW-1185">Reference proteome</keyword>
<evidence type="ECO:0000313" key="2">
    <source>
        <dbReference type="Proteomes" id="UP000183561"/>
    </source>
</evidence>
<organism evidence="1 2">
    <name type="scientific">Rhodococcus koreensis</name>
    <dbReference type="NCBI Taxonomy" id="99653"/>
    <lineage>
        <taxon>Bacteria</taxon>
        <taxon>Bacillati</taxon>
        <taxon>Actinomycetota</taxon>
        <taxon>Actinomycetes</taxon>
        <taxon>Mycobacteriales</taxon>
        <taxon>Nocardiaceae</taxon>
        <taxon>Rhodococcus</taxon>
    </lineage>
</organism>
<sequence>MWSHQTGNAQWRHLRGGILTIEAHRDTRATRHLSALDAAIQILTTARGSSYSADQAFDELLDSSMRHQVDVGDLAEALADLADGIRPEADDHRRARDVAAREWGAFLP</sequence>
<reference evidence="2" key="1">
    <citation type="submission" date="2016-10" db="EMBL/GenBank/DDBJ databases">
        <authorList>
            <person name="Varghese N."/>
            <person name="Submissions S."/>
        </authorList>
    </citation>
    <scope>NUCLEOTIDE SEQUENCE [LARGE SCALE GENOMIC DNA]</scope>
    <source>
        <strain evidence="2">DSM 44498</strain>
    </source>
</reference>
<accession>A0A1H4Y0V5</accession>
<proteinExistence type="predicted"/>
<name>A0A1H4Y0V5_9NOCA</name>
<dbReference type="Proteomes" id="UP000183561">
    <property type="component" value="Unassembled WGS sequence"/>
</dbReference>
<dbReference type="AlphaFoldDB" id="A0A1H4Y0V5"/>
<dbReference type="EMBL" id="FNSV01000005">
    <property type="protein sequence ID" value="SED11315.1"/>
    <property type="molecule type" value="Genomic_DNA"/>
</dbReference>
<evidence type="ECO:0000313" key="1">
    <source>
        <dbReference type="EMBL" id="SED11315.1"/>
    </source>
</evidence>
<protein>
    <submittedName>
        <fullName evidence="1">ANTAR domain-containing protein</fullName>
    </submittedName>
</protein>
<gene>
    <name evidence="1" type="ORF">SAMN04490239_6867</name>
</gene>